<accession>A0A1Y5PQJ2</accession>
<feature type="domain" description="FAD-binding" evidence="1">
    <location>
        <begin position="3"/>
        <end position="334"/>
    </location>
</feature>
<dbReference type="InterPro" id="IPR051704">
    <property type="entry name" value="FAD_aromatic-hydroxylase"/>
</dbReference>
<dbReference type="AlphaFoldDB" id="A0A1Y5PQJ2"/>
<evidence type="ECO:0000259" key="1">
    <source>
        <dbReference type="Pfam" id="PF01494"/>
    </source>
</evidence>
<sequence length="368" mass="40031">MRILVSGAGMAGLSTGITLGAAGHDVSIVERANHLRVNGSPIDIRGDALAVADKMGVLDAIRARRVDMSERIQFVDASGRTLAELPDSEVNDCPDDTEIPREDLAWVLRDALDPATTLTFGQSIAELHDDSAGVDVRFASGERQRYDLVVGADGMHSATRGLVFGPERQFMRHLGFYVALADLPNYAQSDRHNPMYNIPGRMAGIAAYRDKALAVFIFRSPWIDYDYHDLAAQKQILVDAFAGHGEWKIPELLDAAVGDPELYFDSVSQIHMPNWHRGRVVLVGDSAYCASPLSGRGTSLAMSGAWLLAEALRDHPDDIAAAFEQYEREQLPHVTYAQGTAGPGGDVLVPATQQEIDTRNSRLSALIP</sequence>
<name>A0A1Y5PQJ2_9MYCO</name>
<reference evidence="2" key="1">
    <citation type="submission" date="2016-03" db="EMBL/GenBank/DDBJ databases">
        <authorList>
            <person name="Ploux O."/>
        </authorList>
    </citation>
    <scope>NUCLEOTIDE SEQUENCE</scope>
    <source>
        <strain evidence="2">UC10</strain>
    </source>
</reference>
<organism evidence="2">
    <name type="scientific">uncultured Mycobacterium sp</name>
    <dbReference type="NCBI Taxonomy" id="171292"/>
    <lineage>
        <taxon>Bacteria</taxon>
        <taxon>Bacillati</taxon>
        <taxon>Actinomycetota</taxon>
        <taxon>Actinomycetes</taxon>
        <taxon>Mycobacteriales</taxon>
        <taxon>Mycobacteriaceae</taxon>
        <taxon>Mycobacterium</taxon>
        <taxon>environmental samples</taxon>
    </lineage>
</organism>
<dbReference type="InterPro" id="IPR036188">
    <property type="entry name" value="FAD/NAD-bd_sf"/>
</dbReference>
<dbReference type="PANTHER" id="PTHR46865">
    <property type="entry name" value="OXIDOREDUCTASE-RELATED"/>
    <property type="match status" value="1"/>
</dbReference>
<dbReference type="Gene3D" id="3.50.50.60">
    <property type="entry name" value="FAD/NAD(P)-binding domain"/>
    <property type="match status" value="1"/>
</dbReference>
<protein>
    <submittedName>
        <fullName evidence="2">Monooxygenase, FAD-binding protein</fullName>
    </submittedName>
</protein>
<dbReference type="InterPro" id="IPR002938">
    <property type="entry name" value="FAD-bd"/>
</dbReference>
<proteinExistence type="predicted"/>
<dbReference type="Gene3D" id="3.30.9.10">
    <property type="entry name" value="D-Amino Acid Oxidase, subunit A, domain 2"/>
    <property type="match status" value="1"/>
</dbReference>
<dbReference type="Pfam" id="PF01494">
    <property type="entry name" value="FAD_binding_3"/>
    <property type="match status" value="1"/>
</dbReference>
<keyword evidence="2" id="KW-0503">Monooxygenase</keyword>
<dbReference type="SUPFAM" id="SSF51905">
    <property type="entry name" value="FAD/NAD(P)-binding domain"/>
    <property type="match status" value="1"/>
</dbReference>
<dbReference type="GO" id="GO:0004497">
    <property type="term" value="F:monooxygenase activity"/>
    <property type="evidence" value="ECO:0007669"/>
    <property type="project" value="UniProtKB-KW"/>
</dbReference>
<gene>
    <name evidence="2" type="ORF">MHPYR_520005</name>
</gene>
<evidence type="ECO:0000313" key="2">
    <source>
        <dbReference type="EMBL" id="SBS78168.1"/>
    </source>
</evidence>
<dbReference type="GO" id="GO:0071949">
    <property type="term" value="F:FAD binding"/>
    <property type="evidence" value="ECO:0007669"/>
    <property type="project" value="InterPro"/>
</dbReference>
<keyword evidence="2" id="KW-0560">Oxidoreductase</keyword>
<dbReference type="PANTHER" id="PTHR46865:SF2">
    <property type="entry name" value="MONOOXYGENASE"/>
    <property type="match status" value="1"/>
</dbReference>
<dbReference type="PRINTS" id="PR00420">
    <property type="entry name" value="RNGMNOXGNASE"/>
</dbReference>
<dbReference type="EMBL" id="FLQS01000048">
    <property type="protein sequence ID" value="SBS78168.1"/>
    <property type="molecule type" value="Genomic_DNA"/>
</dbReference>